<organism evidence="2">
    <name type="scientific">virus sp. ctx9V1</name>
    <dbReference type="NCBI Taxonomy" id="2828001"/>
    <lineage>
        <taxon>Viruses</taxon>
    </lineage>
</organism>
<accession>A0A8S5RDY2</accession>
<keyword evidence="1" id="KW-1133">Transmembrane helix</keyword>
<name>A0A8S5RDY2_9VIRU</name>
<keyword evidence="1" id="KW-0472">Membrane</keyword>
<evidence type="ECO:0000256" key="1">
    <source>
        <dbReference type="SAM" id="Phobius"/>
    </source>
</evidence>
<feature type="transmembrane region" description="Helical" evidence="1">
    <location>
        <begin position="40"/>
        <end position="59"/>
    </location>
</feature>
<protein>
    <submittedName>
        <fullName evidence="2">Uncharacterized protein</fullName>
    </submittedName>
</protein>
<reference evidence="2" key="1">
    <citation type="journal article" date="2021" name="Proc. Natl. Acad. Sci. U.S.A.">
        <title>A Catalog of Tens of Thousands of Viruses from Human Metagenomes Reveals Hidden Associations with Chronic Diseases.</title>
        <authorList>
            <person name="Tisza M.J."/>
            <person name="Buck C.B."/>
        </authorList>
    </citation>
    <scope>NUCLEOTIDE SEQUENCE</scope>
    <source>
        <strain evidence="2">Ctx9V1</strain>
    </source>
</reference>
<proteinExistence type="predicted"/>
<keyword evidence="1" id="KW-0812">Transmembrane</keyword>
<dbReference type="EMBL" id="BK059093">
    <property type="protein sequence ID" value="DAE29281.1"/>
    <property type="molecule type" value="Genomic_DNA"/>
</dbReference>
<evidence type="ECO:0000313" key="2">
    <source>
        <dbReference type="EMBL" id="DAE29281.1"/>
    </source>
</evidence>
<sequence length="62" mass="7206">MRSKTFLRHSWLITPLGDILCLRALKTWLKIYSNPHDTKILRGLYSAFLIHFAGFNLGFQPS</sequence>